<dbReference type="Gene3D" id="3.30.420.10">
    <property type="entry name" value="Ribonuclease H-like superfamily/Ribonuclease H"/>
    <property type="match status" value="1"/>
</dbReference>
<gene>
    <name evidence="1" type="ORF">ANN_12112</name>
</gene>
<sequence length="339" mass="38823">MPCPSQTKSQAKPSTRSSYLLAWSPYSPDLTPPDFFVWGFVKDIVYSQKPRNIDDLRVKITQAFQQITPLMLQRTWAELHHRYELCRVQVSTHPKRRADIIAINGRLKRALVLDPTIRFERNLNQATEVDIEKKSIYEPCLPYLSQKYNVPLKQWSVIGLLFGSRGSITKFTWNYLKELHIPFDSVIAEISAAIMVLTTEKKLFIVQRYFWSYGVRRQNGPACVTLKSNTRSDLTNNTTMFAVVEKFRRTGSFLCLLPCYGILIFKIESSYDGTEKNSPAQGFEPGFSALRADALSTPDTHPSVGQNRLSLSSNSWVPSSGRPLHYVKDVYERRTEVVI</sequence>
<dbReference type="InterPro" id="IPR036397">
    <property type="entry name" value="RNaseH_sf"/>
</dbReference>
<evidence type="ECO:0000313" key="2">
    <source>
        <dbReference type="Proteomes" id="UP001148838"/>
    </source>
</evidence>
<comment type="caution">
    <text evidence="1">The sequence shown here is derived from an EMBL/GenBank/DDBJ whole genome shotgun (WGS) entry which is preliminary data.</text>
</comment>
<keyword evidence="2" id="KW-1185">Reference proteome</keyword>
<evidence type="ECO:0000313" key="1">
    <source>
        <dbReference type="EMBL" id="KAJ4442246.1"/>
    </source>
</evidence>
<dbReference type="Proteomes" id="UP001148838">
    <property type="component" value="Unassembled WGS sequence"/>
</dbReference>
<dbReference type="EMBL" id="JAJSOF020000015">
    <property type="protein sequence ID" value="KAJ4442246.1"/>
    <property type="molecule type" value="Genomic_DNA"/>
</dbReference>
<organism evidence="1 2">
    <name type="scientific">Periplaneta americana</name>
    <name type="common">American cockroach</name>
    <name type="synonym">Blatta americana</name>
    <dbReference type="NCBI Taxonomy" id="6978"/>
    <lineage>
        <taxon>Eukaryota</taxon>
        <taxon>Metazoa</taxon>
        <taxon>Ecdysozoa</taxon>
        <taxon>Arthropoda</taxon>
        <taxon>Hexapoda</taxon>
        <taxon>Insecta</taxon>
        <taxon>Pterygota</taxon>
        <taxon>Neoptera</taxon>
        <taxon>Polyneoptera</taxon>
        <taxon>Dictyoptera</taxon>
        <taxon>Blattodea</taxon>
        <taxon>Blattoidea</taxon>
        <taxon>Blattidae</taxon>
        <taxon>Blattinae</taxon>
        <taxon>Periplaneta</taxon>
    </lineage>
</organism>
<name>A0ABQ8T8F9_PERAM</name>
<protein>
    <submittedName>
        <fullName evidence="1">Uncharacterized protein</fullName>
    </submittedName>
</protein>
<dbReference type="PANTHER" id="PTHR47326">
    <property type="entry name" value="TRANSPOSABLE ELEMENT TC3 TRANSPOSASE-LIKE PROTEIN"/>
    <property type="match status" value="1"/>
</dbReference>
<proteinExistence type="predicted"/>
<accession>A0ABQ8T8F9</accession>
<reference evidence="1 2" key="1">
    <citation type="journal article" date="2022" name="Allergy">
        <title>Genome assembly and annotation of Periplaneta americana reveal a comprehensive cockroach allergen profile.</title>
        <authorList>
            <person name="Wang L."/>
            <person name="Xiong Q."/>
            <person name="Saelim N."/>
            <person name="Wang L."/>
            <person name="Nong W."/>
            <person name="Wan A.T."/>
            <person name="Shi M."/>
            <person name="Liu X."/>
            <person name="Cao Q."/>
            <person name="Hui J.H.L."/>
            <person name="Sookrung N."/>
            <person name="Leung T.F."/>
            <person name="Tungtrongchitr A."/>
            <person name="Tsui S.K.W."/>
        </authorList>
    </citation>
    <scope>NUCLEOTIDE SEQUENCE [LARGE SCALE GENOMIC DNA]</scope>
    <source>
        <strain evidence="1">PWHHKU_190912</strain>
    </source>
</reference>
<dbReference type="PANTHER" id="PTHR47326:SF1">
    <property type="entry name" value="HTH PSQ-TYPE DOMAIN-CONTAINING PROTEIN"/>
    <property type="match status" value="1"/>
</dbReference>